<dbReference type="GeneID" id="75832157"/>
<feature type="compositionally biased region" description="Basic and acidic residues" evidence="1">
    <location>
        <begin position="149"/>
        <end position="206"/>
    </location>
</feature>
<evidence type="ECO:0000313" key="3">
    <source>
        <dbReference type="Proteomes" id="UP001055219"/>
    </source>
</evidence>
<gene>
    <name evidence="2" type="ORF">J7T54_005674</name>
</gene>
<feature type="compositionally biased region" description="Pro residues" evidence="1">
    <location>
        <begin position="33"/>
        <end position="47"/>
    </location>
</feature>
<dbReference type="AlphaFoldDB" id="A0A9P9Y5Y5"/>
<feature type="compositionally biased region" description="Low complexity" evidence="1">
    <location>
        <begin position="78"/>
        <end position="102"/>
    </location>
</feature>
<feature type="compositionally biased region" description="Basic and acidic residues" evidence="1">
    <location>
        <begin position="310"/>
        <end position="319"/>
    </location>
</feature>
<organism evidence="2 3">
    <name type="scientific">Emericellopsis cladophorae</name>
    <dbReference type="NCBI Taxonomy" id="2686198"/>
    <lineage>
        <taxon>Eukaryota</taxon>
        <taxon>Fungi</taxon>
        <taxon>Dikarya</taxon>
        <taxon>Ascomycota</taxon>
        <taxon>Pezizomycotina</taxon>
        <taxon>Sordariomycetes</taxon>
        <taxon>Hypocreomycetidae</taxon>
        <taxon>Hypocreales</taxon>
        <taxon>Bionectriaceae</taxon>
        <taxon>Emericellopsis</taxon>
    </lineage>
</organism>
<keyword evidence="3" id="KW-1185">Reference proteome</keyword>
<protein>
    <submittedName>
        <fullName evidence="2">Uncharacterized protein</fullName>
    </submittedName>
</protein>
<dbReference type="OrthoDB" id="2402960at2759"/>
<comment type="caution">
    <text evidence="2">The sequence shown here is derived from an EMBL/GenBank/DDBJ whole genome shotgun (WGS) entry which is preliminary data.</text>
</comment>
<sequence>MDDQFGGRTDDDLFYDDFEPVESETVIVSEQPPITPAPTRSPAPVPVSQPQKSPSKPVQGLSSSRFADSPEPPEQTTPPADASAEPADAASLAASGPPSDAPTGPKKRQKGNGRNHKNHQPRAGSGANPRQKLTEDELSAKMQHMKLLNAEKERKFERASQDEKQHAEAYAKGMEEARKRRKEAEERRKRTEETQRKLNDEREKNRERKLKAMGTKEGGSWDEGKVEQLEEERRRGFKGANGGGDLGDWAEHVEEELPLASGAPKVQEDPGLPSSTSKTEDDLRLPSSTPQVEGDTGLPFSAPRVTGRAPKAEPSKEVQQKAGGTWFSHLAMEGDEDDKDTSIANSGEGLEDYGEDSEVSDRGSEDETATREESDYHADDEAETSDFEVTKAKFIATQFLQGKAIAVRKAHATKTLGVALVEMPGDRMTESWLQHVQARSKDVRCTILVRGRRIHSRLVWA</sequence>
<reference evidence="2" key="1">
    <citation type="journal article" date="2021" name="J Fungi (Basel)">
        <title>Genomic and Metabolomic Analyses of the Marine Fungus Emericellopsis cladophorae: Insights into Saltwater Adaptability Mechanisms and Its Biosynthetic Potential.</title>
        <authorList>
            <person name="Goncalves M.F.M."/>
            <person name="Hilario S."/>
            <person name="Van de Peer Y."/>
            <person name="Esteves A.C."/>
            <person name="Alves A."/>
        </authorList>
    </citation>
    <scope>NUCLEOTIDE SEQUENCE</scope>
    <source>
        <strain evidence="2">MUM 19.33</strain>
    </source>
</reference>
<feature type="compositionally biased region" description="Basic and acidic residues" evidence="1">
    <location>
        <begin position="359"/>
        <end position="379"/>
    </location>
</feature>
<proteinExistence type="predicted"/>
<feature type="compositionally biased region" description="Low complexity" evidence="1">
    <location>
        <begin position="48"/>
        <end position="59"/>
    </location>
</feature>
<dbReference type="Proteomes" id="UP001055219">
    <property type="component" value="Unassembled WGS sequence"/>
</dbReference>
<feature type="region of interest" description="Disordered" evidence="1">
    <location>
        <begin position="1"/>
        <end position="384"/>
    </location>
</feature>
<feature type="compositionally biased region" description="Acidic residues" evidence="1">
    <location>
        <begin position="12"/>
        <end position="22"/>
    </location>
</feature>
<feature type="compositionally biased region" description="Basic and acidic residues" evidence="1">
    <location>
        <begin position="222"/>
        <end position="234"/>
    </location>
</feature>
<dbReference type="RefSeq" id="XP_051364501.1">
    <property type="nucleotide sequence ID" value="XM_051504118.1"/>
</dbReference>
<feature type="compositionally biased region" description="Basic residues" evidence="1">
    <location>
        <begin position="105"/>
        <end position="120"/>
    </location>
</feature>
<evidence type="ECO:0000313" key="2">
    <source>
        <dbReference type="EMBL" id="KAI6783645.1"/>
    </source>
</evidence>
<evidence type="ECO:0000256" key="1">
    <source>
        <dbReference type="SAM" id="MobiDB-lite"/>
    </source>
</evidence>
<feature type="compositionally biased region" description="Acidic residues" evidence="1">
    <location>
        <begin position="349"/>
        <end position="358"/>
    </location>
</feature>
<dbReference type="EMBL" id="JAGIXG020000007">
    <property type="protein sequence ID" value="KAI6783645.1"/>
    <property type="molecule type" value="Genomic_DNA"/>
</dbReference>
<reference evidence="2" key="2">
    <citation type="submission" date="2022-07" db="EMBL/GenBank/DDBJ databases">
        <authorList>
            <person name="Goncalves M.F.M."/>
            <person name="Hilario S."/>
            <person name="Van De Peer Y."/>
            <person name="Esteves A.C."/>
            <person name="Alves A."/>
        </authorList>
    </citation>
    <scope>NUCLEOTIDE SEQUENCE</scope>
    <source>
        <strain evidence="2">MUM 19.33</strain>
    </source>
</reference>
<accession>A0A9P9Y5Y5</accession>
<name>A0A9P9Y5Y5_9HYPO</name>